<evidence type="ECO:0000313" key="6">
    <source>
        <dbReference type="EMBL" id="SNT28758.1"/>
    </source>
</evidence>
<dbReference type="AlphaFoldDB" id="A0A239LFR4"/>
<dbReference type="OrthoDB" id="370725at2"/>
<evidence type="ECO:0000256" key="3">
    <source>
        <dbReference type="ARBA" id="ARBA00023054"/>
    </source>
</evidence>
<proteinExistence type="inferred from homology"/>
<organism evidence="6 7">
    <name type="scientific">Ekhidna lutea</name>
    <dbReference type="NCBI Taxonomy" id="447679"/>
    <lineage>
        <taxon>Bacteria</taxon>
        <taxon>Pseudomonadati</taxon>
        <taxon>Bacteroidota</taxon>
        <taxon>Cytophagia</taxon>
        <taxon>Cytophagales</taxon>
        <taxon>Reichenbachiellaceae</taxon>
        <taxon>Ekhidna</taxon>
    </lineage>
</organism>
<comment type="similarity">
    <text evidence="2">Belongs to the RmuC family.</text>
</comment>
<evidence type="ECO:0000313" key="7">
    <source>
        <dbReference type="Proteomes" id="UP000198393"/>
    </source>
</evidence>
<sequence>MEILITSIVWLVVCGLISVHLLRKQSVSLTVVTVEKEYVRKDIHETVLADRNEKEYELTKLRTENAVLGTQLKNEVANVEKEKARLKEIQAEMMSQFESMASKIARTNSDNFKKDSSEQLDQILKPLGSSLEKIERQIKETNESRIKDTTSLRGELQQLGKLNHELQMEASNLTNALTLNPKHQGNWGEQILETLLQKAGLVKKLHYEREVAGVTDEHRLRADVIINLPDDRHLVIDSKVSLNAYTRFCSTKGDEAKAELKDHIKSLRNHIDKLAKKRYEDLYQINSPDMIFMFLPIEGSLIAAIQADPDLFQYAIERNVMITTSSTLFVSLKIVSDLWQRNKQYENAELIAEEAGKLHGQVMKFLEDMHTVGKGLDNAKTAYESAYKRLSTGRNNVIKVATRIEDLGAKVKPGGDRQELLKKMAS</sequence>
<dbReference type="PANTHER" id="PTHR30563">
    <property type="entry name" value="DNA RECOMBINATION PROTEIN RMUC"/>
    <property type="match status" value="1"/>
</dbReference>
<dbReference type="Proteomes" id="UP000198393">
    <property type="component" value="Unassembled WGS sequence"/>
</dbReference>
<comment type="function">
    <text evidence="1">Involved in DNA recombination.</text>
</comment>
<keyword evidence="4" id="KW-0233">DNA recombination</keyword>
<keyword evidence="3 5" id="KW-0175">Coiled coil</keyword>
<feature type="coiled-coil region" evidence="5">
    <location>
        <begin position="69"/>
        <end position="96"/>
    </location>
</feature>
<dbReference type="PANTHER" id="PTHR30563:SF0">
    <property type="entry name" value="DNA RECOMBINATION PROTEIN RMUC"/>
    <property type="match status" value="1"/>
</dbReference>
<dbReference type="EMBL" id="FZPD01000005">
    <property type="protein sequence ID" value="SNT28758.1"/>
    <property type="molecule type" value="Genomic_DNA"/>
</dbReference>
<gene>
    <name evidence="6" type="ORF">SAMN05421640_3200</name>
</gene>
<protein>
    <submittedName>
        <fullName evidence="6">DNA recombination protein RmuC</fullName>
    </submittedName>
</protein>
<dbReference type="RefSeq" id="WP_089357870.1">
    <property type="nucleotide sequence ID" value="NZ_FZPD01000005.1"/>
</dbReference>
<reference evidence="6 7" key="1">
    <citation type="submission" date="2017-06" db="EMBL/GenBank/DDBJ databases">
        <authorList>
            <person name="Kim H.J."/>
            <person name="Triplett B.A."/>
        </authorList>
    </citation>
    <scope>NUCLEOTIDE SEQUENCE [LARGE SCALE GENOMIC DNA]</scope>
    <source>
        <strain evidence="6 7">DSM 19307</strain>
    </source>
</reference>
<evidence type="ECO:0000256" key="2">
    <source>
        <dbReference type="ARBA" id="ARBA00009840"/>
    </source>
</evidence>
<name>A0A239LFR4_EKHLU</name>
<dbReference type="InterPro" id="IPR003798">
    <property type="entry name" value="DNA_recombination_RmuC"/>
</dbReference>
<accession>A0A239LFR4</accession>
<dbReference type="Pfam" id="PF02646">
    <property type="entry name" value="RmuC"/>
    <property type="match status" value="1"/>
</dbReference>
<keyword evidence="7" id="KW-1185">Reference proteome</keyword>
<evidence type="ECO:0000256" key="1">
    <source>
        <dbReference type="ARBA" id="ARBA00003416"/>
    </source>
</evidence>
<evidence type="ECO:0000256" key="4">
    <source>
        <dbReference type="ARBA" id="ARBA00023172"/>
    </source>
</evidence>
<evidence type="ECO:0000256" key="5">
    <source>
        <dbReference type="SAM" id="Coils"/>
    </source>
</evidence>
<dbReference type="GO" id="GO:0006310">
    <property type="term" value="P:DNA recombination"/>
    <property type="evidence" value="ECO:0007669"/>
    <property type="project" value="UniProtKB-KW"/>
</dbReference>